<dbReference type="InterPro" id="IPR008984">
    <property type="entry name" value="SMAD_FHA_dom_sf"/>
</dbReference>
<dbReference type="PROSITE" id="PS50006">
    <property type="entry name" value="FHA_DOMAIN"/>
    <property type="match status" value="1"/>
</dbReference>
<gene>
    <name evidence="2" type="ORF">IAA93_07510</name>
</gene>
<reference evidence="2" key="1">
    <citation type="journal article" date="2021" name="PeerJ">
        <title>Extensive microbial diversity within the chicken gut microbiome revealed by metagenomics and culture.</title>
        <authorList>
            <person name="Gilroy R."/>
            <person name="Ravi A."/>
            <person name="Getino M."/>
            <person name="Pursley I."/>
            <person name="Horton D.L."/>
            <person name="Alikhan N.F."/>
            <person name="Baker D."/>
            <person name="Gharbi K."/>
            <person name="Hall N."/>
            <person name="Watson M."/>
            <person name="Adriaenssens E.M."/>
            <person name="Foster-Nyarko E."/>
            <person name="Jarju S."/>
            <person name="Secka A."/>
            <person name="Antonio M."/>
            <person name="Oren A."/>
            <person name="Chaudhuri R.R."/>
            <person name="La Ragione R."/>
            <person name="Hildebrand F."/>
            <person name="Pallen M.J."/>
        </authorList>
    </citation>
    <scope>NUCLEOTIDE SEQUENCE</scope>
    <source>
        <strain evidence="2">MalCec1-1739</strain>
    </source>
</reference>
<protein>
    <submittedName>
        <fullName evidence="2">FHA domain-containing protein</fullName>
    </submittedName>
</protein>
<feature type="domain" description="FHA" evidence="1">
    <location>
        <begin position="87"/>
        <end position="146"/>
    </location>
</feature>
<reference evidence="2" key="2">
    <citation type="submission" date="2021-04" db="EMBL/GenBank/DDBJ databases">
        <authorList>
            <person name="Gilroy R."/>
        </authorList>
    </citation>
    <scope>NUCLEOTIDE SEQUENCE</scope>
    <source>
        <strain evidence="2">MalCec1-1739</strain>
    </source>
</reference>
<dbReference type="InterPro" id="IPR000253">
    <property type="entry name" value="FHA_dom"/>
</dbReference>
<sequence length="174" mass="20097">MKKIKCPKCGEYLTFDASKYDDGQILVFDCPGCHKRFKIRIGRDKLRDKDRETDLREQQHEAHYGYIIVVENVFSYKQIFPLKMGDNLIGRANLGTDVDIAIETSDPSMDRRHCYINVSRDKSGRLTYVLRDNDSLTGTFYMNDLLEPRDRIVMNDGDVFTLGATSLILRSDTE</sequence>
<evidence type="ECO:0000313" key="2">
    <source>
        <dbReference type="EMBL" id="HJD53553.1"/>
    </source>
</evidence>
<dbReference type="EMBL" id="DWUP01000176">
    <property type="protein sequence ID" value="HJD53553.1"/>
    <property type="molecule type" value="Genomic_DNA"/>
</dbReference>
<proteinExistence type="predicted"/>
<evidence type="ECO:0000259" key="1">
    <source>
        <dbReference type="PROSITE" id="PS50006"/>
    </source>
</evidence>
<dbReference type="Pfam" id="PF00498">
    <property type="entry name" value="FHA"/>
    <property type="match status" value="1"/>
</dbReference>
<evidence type="ECO:0000313" key="3">
    <source>
        <dbReference type="Proteomes" id="UP000787625"/>
    </source>
</evidence>
<organism evidence="2 3">
    <name type="scientific">Candidatus Avibacteroides avistercoris</name>
    <dbReference type="NCBI Taxonomy" id="2840690"/>
    <lineage>
        <taxon>Bacteria</taxon>
        <taxon>Pseudomonadati</taxon>
        <taxon>Bacteroidota</taxon>
        <taxon>Bacteroidia</taxon>
        <taxon>Bacteroidales</taxon>
        <taxon>Bacteroidaceae</taxon>
        <taxon>Bacteroidaceae incertae sedis</taxon>
        <taxon>Candidatus Avibacteroides</taxon>
    </lineage>
</organism>
<dbReference type="Proteomes" id="UP000787625">
    <property type="component" value="Unassembled WGS sequence"/>
</dbReference>
<name>A0A9D2UJJ0_9BACT</name>
<dbReference type="Gene3D" id="2.60.200.20">
    <property type="match status" value="1"/>
</dbReference>
<dbReference type="AlphaFoldDB" id="A0A9D2UJJ0"/>
<comment type="caution">
    <text evidence="2">The sequence shown here is derived from an EMBL/GenBank/DDBJ whole genome shotgun (WGS) entry which is preliminary data.</text>
</comment>
<dbReference type="SUPFAM" id="SSF49879">
    <property type="entry name" value="SMAD/FHA domain"/>
    <property type="match status" value="1"/>
</dbReference>
<accession>A0A9D2UJJ0</accession>